<dbReference type="PRINTS" id="PR00792">
    <property type="entry name" value="PEPSIN"/>
</dbReference>
<dbReference type="AlphaFoldDB" id="A0A9P3LH10"/>
<evidence type="ECO:0000256" key="3">
    <source>
        <dbReference type="PIRSR" id="PIRSR601461-1"/>
    </source>
</evidence>
<feature type="domain" description="Peptidase A1" evidence="6">
    <location>
        <begin position="165"/>
        <end position="479"/>
    </location>
</feature>
<feature type="active site" evidence="3">
    <location>
        <position position="364"/>
    </location>
</feature>
<dbReference type="InterPro" id="IPR001969">
    <property type="entry name" value="Aspartic_peptidase_AS"/>
</dbReference>
<dbReference type="Proteomes" id="UP000703269">
    <property type="component" value="Unassembled WGS sequence"/>
</dbReference>
<evidence type="ECO:0000313" key="7">
    <source>
        <dbReference type="EMBL" id="GJE94438.1"/>
    </source>
</evidence>
<dbReference type="InterPro" id="IPR021109">
    <property type="entry name" value="Peptidase_aspartic_dom_sf"/>
</dbReference>
<dbReference type="SUPFAM" id="SSF50630">
    <property type="entry name" value="Acid proteases"/>
    <property type="match status" value="1"/>
</dbReference>
<dbReference type="InterPro" id="IPR033121">
    <property type="entry name" value="PEPTIDASE_A1"/>
</dbReference>
<dbReference type="Pfam" id="PF00026">
    <property type="entry name" value="Asp"/>
    <property type="match status" value="1"/>
</dbReference>
<evidence type="ECO:0000313" key="8">
    <source>
        <dbReference type="Proteomes" id="UP000703269"/>
    </source>
</evidence>
<dbReference type="InterPro" id="IPR001461">
    <property type="entry name" value="Aspartic_peptidase_A1"/>
</dbReference>
<evidence type="ECO:0000259" key="6">
    <source>
        <dbReference type="PROSITE" id="PS51767"/>
    </source>
</evidence>
<dbReference type="InterPro" id="IPR034164">
    <property type="entry name" value="Pepsin-like_dom"/>
</dbReference>
<comment type="caution">
    <text evidence="7">The sequence shown here is derived from an EMBL/GenBank/DDBJ whole genome shotgun (WGS) entry which is preliminary data.</text>
</comment>
<dbReference type="FunFam" id="2.40.70.10:FF:000008">
    <property type="entry name" value="Cathepsin D"/>
    <property type="match status" value="1"/>
</dbReference>
<dbReference type="PANTHER" id="PTHR47966">
    <property type="entry name" value="BETA-SITE APP-CLEAVING ENZYME, ISOFORM A-RELATED"/>
    <property type="match status" value="1"/>
</dbReference>
<dbReference type="OrthoDB" id="2747330at2759"/>
<dbReference type="PROSITE" id="PS51767">
    <property type="entry name" value="PEPTIDASE_A1"/>
    <property type="match status" value="1"/>
</dbReference>
<dbReference type="CDD" id="cd05471">
    <property type="entry name" value="pepsin_like"/>
    <property type="match status" value="1"/>
</dbReference>
<feature type="signal peptide" evidence="5">
    <location>
        <begin position="1"/>
        <end position="18"/>
    </location>
</feature>
<keyword evidence="2 4" id="KW-0064">Aspartyl protease</keyword>
<protein>
    <submittedName>
        <fullName evidence="7">Aspartic protease</fullName>
    </submittedName>
</protein>
<keyword evidence="8" id="KW-1185">Reference proteome</keyword>
<dbReference type="PROSITE" id="PS00141">
    <property type="entry name" value="ASP_PROTEASE"/>
    <property type="match status" value="1"/>
</dbReference>
<keyword evidence="4 7" id="KW-0645">Protease</keyword>
<evidence type="ECO:0000256" key="2">
    <source>
        <dbReference type="ARBA" id="ARBA00022750"/>
    </source>
</evidence>
<evidence type="ECO:0000256" key="5">
    <source>
        <dbReference type="SAM" id="SignalP"/>
    </source>
</evidence>
<evidence type="ECO:0000256" key="1">
    <source>
        <dbReference type="ARBA" id="ARBA00007447"/>
    </source>
</evidence>
<feature type="chain" id="PRO_5040276170" evidence="5">
    <location>
        <begin position="19"/>
        <end position="485"/>
    </location>
</feature>
<organism evidence="7 8">
    <name type="scientific">Phanerochaete sordida</name>
    <dbReference type="NCBI Taxonomy" id="48140"/>
    <lineage>
        <taxon>Eukaryota</taxon>
        <taxon>Fungi</taxon>
        <taxon>Dikarya</taxon>
        <taxon>Basidiomycota</taxon>
        <taxon>Agaricomycotina</taxon>
        <taxon>Agaricomycetes</taxon>
        <taxon>Polyporales</taxon>
        <taxon>Phanerochaetaceae</taxon>
        <taxon>Phanerochaete</taxon>
    </lineage>
</organism>
<dbReference type="GO" id="GO:0004190">
    <property type="term" value="F:aspartic-type endopeptidase activity"/>
    <property type="evidence" value="ECO:0007669"/>
    <property type="project" value="UniProtKB-KW"/>
</dbReference>
<feature type="active site" evidence="3">
    <location>
        <position position="183"/>
    </location>
</feature>
<accession>A0A9P3LH10</accession>
<dbReference type="GO" id="GO:0006508">
    <property type="term" value="P:proteolysis"/>
    <property type="evidence" value="ECO:0007669"/>
    <property type="project" value="UniProtKB-KW"/>
</dbReference>
<name>A0A9P3LH10_9APHY</name>
<comment type="similarity">
    <text evidence="1 4">Belongs to the peptidase A1 family.</text>
</comment>
<dbReference type="PANTHER" id="PTHR47966:SF51">
    <property type="entry name" value="BETA-SITE APP-CLEAVING ENZYME, ISOFORM A-RELATED"/>
    <property type="match status" value="1"/>
</dbReference>
<keyword evidence="5" id="KW-0732">Signal</keyword>
<evidence type="ECO:0000256" key="4">
    <source>
        <dbReference type="RuleBase" id="RU000454"/>
    </source>
</evidence>
<dbReference type="Gene3D" id="2.40.70.10">
    <property type="entry name" value="Acid Proteases"/>
    <property type="match status" value="2"/>
</dbReference>
<proteinExistence type="inferred from homology"/>
<gene>
    <name evidence="7" type="ORF">PsYK624_106080</name>
</gene>
<reference evidence="7 8" key="1">
    <citation type="submission" date="2021-08" db="EMBL/GenBank/DDBJ databases">
        <title>Draft Genome Sequence of Phanerochaete sordida strain YK-624.</title>
        <authorList>
            <person name="Mori T."/>
            <person name="Dohra H."/>
            <person name="Suzuki T."/>
            <person name="Kawagishi H."/>
            <person name="Hirai H."/>
        </authorList>
    </citation>
    <scope>NUCLEOTIDE SEQUENCE [LARGE SCALE GENOMIC DNA]</scope>
    <source>
        <strain evidence="7 8">YK-624</strain>
    </source>
</reference>
<dbReference type="EMBL" id="BPQB01000040">
    <property type="protein sequence ID" value="GJE94438.1"/>
    <property type="molecule type" value="Genomic_DNA"/>
</dbReference>
<sequence length="485" mass="51323">MNLPIAIFSSILAIGSSAHPLEPAHGKRHVVANLRRSSFARRQGPAVKLQNGTQPVFDAATVHTEVQGLLTKYSMASDFLNGINLNPDTAQPDTDYYGPFNDTPIIQYFANSSKPSSLLKTPALRTRTGPAEGAEPILGLPNEPYASFELMPLKDDVAGGMDVAYYGALKFGTPGQELTVSVDTGSADLWVPVACPGCSHDQFDAGASSTYHNTGRRVSVTYGAGRVAGTVAADTVALGALSVDAQRFVAVRTESQDFMDYASSGLLGLAFRAISRMDAPTFFEGLLAGRKLAAGIFSTHLARGSADGNADGSQICFGCYDLTKTTGPVEWHNLTSKTYWTVGMDGVAVGKNRTAPLNLTAAIDTGSSLILVSDDVAQQFYSMIPGSQDASASYGSGFWTYPCSSSVTNSLVFSGRPYMIHKDDMNLGKLSDDSDDCVGGIIGVSSEYGLPANLAIIGDVFLKSWYVTFDYAGSRLGLAPSVNNR</sequence>
<keyword evidence="4" id="KW-0378">Hydrolase</keyword>